<proteinExistence type="predicted"/>
<protein>
    <submittedName>
        <fullName evidence="1">16872_t:CDS:1</fullName>
    </submittedName>
</protein>
<keyword evidence="2" id="KW-1185">Reference proteome</keyword>
<name>A0A9N9BEP3_9GLOM</name>
<accession>A0A9N9BEP3</accession>
<evidence type="ECO:0000313" key="2">
    <source>
        <dbReference type="Proteomes" id="UP000789396"/>
    </source>
</evidence>
<sequence>MRNEQFANKTFISEEHLEQVWNTLLSTRYEELEFSFKNIAFFLKNPFYPAFFYPNYCEFKESFAMQRNLPENHNGTLSDLLDKHYSDFLKEPL</sequence>
<dbReference type="EMBL" id="CAJVPZ010005457">
    <property type="protein sequence ID" value="CAG8561217.1"/>
    <property type="molecule type" value="Genomic_DNA"/>
</dbReference>
<dbReference type="Proteomes" id="UP000789396">
    <property type="component" value="Unassembled WGS sequence"/>
</dbReference>
<evidence type="ECO:0000313" key="1">
    <source>
        <dbReference type="EMBL" id="CAG8561217.1"/>
    </source>
</evidence>
<dbReference type="AlphaFoldDB" id="A0A9N9BEP3"/>
<reference evidence="1" key="1">
    <citation type="submission" date="2021-06" db="EMBL/GenBank/DDBJ databases">
        <authorList>
            <person name="Kallberg Y."/>
            <person name="Tangrot J."/>
            <person name="Rosling A."/>
        </authorList>
    </citation>
    <scope>NUCLEOTIDE SEQUENCE</scope>
    <source>
        <strain evidence="1">IN212</strain>
    </source>
</reference>
<feature type="non-terminal residue" evidence="1">
    <location>
        <position position="93"/>
    </location>
</feature>
<gene>
    <name evidence="1" type="ORF">RFULGI_LOCUS5067</name>
</gene>
<dbReference type="OrthoDB" id="10444366at2759"/>
<organism evidence="1 2">
    <name type="scientific">Racocetra fulgida</name>
    <dbReference type="NCBI Taxonomy" id="60492"/>
    <lineage>
        <taxon>Eukaryota</taxon>
        <taxon>Fungi</taxon>
        <taxon>Fungi incertae sedis</taxon>
        <taxon>Mucoromycota</taxon>
        <taxon>Glomeromycotina</taxon>
        <taxon>Glomeromycetes</taxon>
        <taxon>Diversisporales</taxon>
        <taxon>Gigasporaceae</taxon>
        <taxon>Racocetra</taxon>
    </lineage>
</organism>
<comment type="caution">
    <text evidence="1">The sequence shown here is derived from an EMBL/GenBank/DDBJ whole genome shotgun (WGS) entry which is preliminary data.</text>
</comment>